<reference evidence="3" key="2">
    <citation type="submission" date="2022-10" db="EMBL/GenBank/DDBJ databases">
        <authorList>
            <consortium name="ENA_rothamsted_submissions"/>
            <consortium name="culmorum"/>
            <person name="King R."/>
        </authorList>
    </citation>
    <scope>NUCLEOTIDE SEQUENCE</scope>
</reference>
<dbReference type="OrthoDB" id="6767813at2759"/>
<name>A0A9N9SHL3_PHACE</name>
<gene>
    <name evidence="3" type="ORF">PHAECO_LOCUS7190</name>
</gene>
<proteinExistence type="predicted"/>
<feature type="region of interest" description="Disordered" evidence="1">
    <location>
        <begin position="81"/>
        <end position="115"/>
    </location>
</feature>
<dbReference type="InterPro" id="IPR031961">
    <property type="entry name" value="DUF4780"/>
</dbReference>
<sequence>MTQWLSAGLANQDIKWMLDFPAIPEATEEKLLLSSEEEKESTVRLPKPEWTKLNGAARKRFKWLVKGGHSPEEARLLALKPIAAAGPSGKPTSKRNRSEGSTPDKAPPKRAKNIKGQVAESVEVGIVAEKFPEALLRDVKPSFLGSTNKPGYLVLTCANEATSKWLIDKAGELTPWTEASLRVLKESDIPHAQIVVGYFPASKDDSTEEILGFVEAQNKGLNSTD</sequence>
<evidence type="ECO:0000313" key="3">
    <source>
        <dbReference type="EMBL" id="CAG9820024.1"/>
    </source>
</evidence>
<keyword evidence="4" id="KW-1185">Reference proteome</keyword>
<dbReference type="Proteomes" id="UP001153737">
    <property type="component" value="Chromosome 3"/>
</dbReference>
<evidence type="ECO:0000259" key="2">
    <source>
        <dbReference type="Pfam" id="PF16012"/>
    </source>
</evidence>
<accession>A0A9N9SHL3</accession>
<dbReference type="Pfam" id="PF16012">
    <property type="entry name" value="DUF4780"/>
    <property type="match status" value="1"/>
</dbReference>
<organism evidence="3 4">
    <name type="scientific">Phaedon cochleariae</name>
    <name type="common">Mustard beetle</name>
    <dbReference type="NCBI Taxonomy" id="80249"/>
    <lineage>
        <taxon>Eukaryota</taxon>
        <taxon>Metazoa</taxon>
        <taxon>Ecdysozoa</taxon>
        <taxon>Arthropoda</taxon>
        <taxon>Hexapoda</taxon>
        <taxon>Insecta</taxon>
        <taxon>Pterygota</taxon>
        <taxon>Neoptera</taxon>
        <taxon>Endopterygota</taxon>
        <taxon>Coleoptera</taxon>
        <taxon>Polyphaga</taxon>
        <taxon>Cucujiformia</taxon>
        <taxon>Chrysomeloidea</taxon>
        <taxon>Chrysomelidae</taxon>
        <taxon>Chrysomelinae</taxon>
        <taxon>Chrysomelini</taxon>
        <taxon>Phaedon</taxon>
    </lineage>
</organism>
<reference evidence="3" key="1">
    <citation type="submission" date="2022-01" db="EMBL/GenBank/DDBJ databases">
        <authorList>
            <person name="King R."/>
        </authorList>
    </citation>
    <scope>NUCLEOTIDE SEQUENCE</scope>
</reference>
<evidence type="ECO:0000313" key="4">
    <source>
        <dbReference type="Proteomes" id="UP001153737"/>
    </source>
</evidence>
<dbReference type="EMBL" id="OU896709">
    <property type="protein sequence ID" value="CAG9820024.1"/>
    <property type="molecule type" value="Genomic_DNA"/>
</dbReference>
<dbReference type="AlphaFoldDB" id="A0A9N9SHL3"/>
<evidence type="ECO:0000256" key="1">
    <source>
        <dbReference type="SAM" id="MobiDB-lite"/>
    </source>
</evidence>
<feature type="domain" description="DUF4780" evidence="2">
    <location>
        <begin position="139"/>
        <end position="223"/>
    </location>
</feature>
<protein>
    <recommendedName>
        <fullName evidence="2">DUF4780 domain-containing protein</fullName>
    </recommendedName>
</protein>